<evidence type="ECO:0000256" key="14">
    <source>
        <dbReference type="SAM" id="Phobius"/>
    </source>
</evidence>
<protein>
    <recommendedName>
        <fullName evidence="20">Gnk2-homologous domain-containing protein</fullName>
    </recommendedName>
</protein>
<dbReference type="Proteomes" id="UP000324897">
    <property type="component" value="Unassembled WGS sequence"/>
</dbReference>
<dbReference type="GO" id="GO:0004674">
    <property type="term" value="F:protein serine/threonine kinase activity"/>
    <property type="evidence" value="ECO:0007669"/>
    <property type="project" value="UniProtKB-KW"/>
</dbReference>
<feature type="domain" description="Gnk2-homologous" evidence="17">
    <location>
        <begin position="45"/>
        <end position="148"/>
    </location>
</feature>
<organism evidence="18 19">
    <name type="scientific">Eragrostis curvula</name>
    <name type="common">weeping love grass</name>
    <dbReference type="NCBI Taxonomy" id="38414"/>
    <lineage>
        <taxon>Eukaryota</taxon>
        <taxon>Viridiplantae</taxon>
        <taxon>Streptophyta</taxon>
        <taxon>Embryophyta</taxon>
        <taxon>Tracheophyta</taxon>
        <taxon>Spermatophyta</taxon>
        <taxon>Magnoliopsida</taxon>
        <taxon>Liliopsida</taxon>
        <taxon>Poales</taxon>
        <taxon>Poaceae</taxon>
        <taxon>PACMAD clade</taxon>
        <taxon>Chloridoideae</taxon>
        <taxon>Eragrostideae</taxon>
        <taxon>Eragrostidinae</taxon>
        <taxon>Eragrostis</taxon>
    </lineage>
</organism>
<reference evidence="18 19" key="1">
    <citation type="journal article" date="2019" name="Sci. Rep.">
        <title>A high-quality genome of Eragrostis curvula grass provides insights into Poaceae evolution and supports new strategies to enhance forage quality.</title>
        <authorList>
            <person name="Carballo J."/>
            <person name="Santos B.A.C.M."/>
            <person name="Zappacosta D."/>
            <person name="Garbus I."/>
            <person name="Selva J.P."/>
            <person name="Gallo C.A."/>
            <person name="Diaz A."/>
            <person name="Albertini E."/>
            <person name="Caccamo M."/>
            <person name="Echenique V."/>
        </authorList>
    </citation>
    <scope>NUCLEOTIDE SEQUENCE [LARGE SCALE GENOMIC DNA]</scope>
    <source>
        <strain evidence="19">cv. Victoria</strain>
        <tissue evidence="18">Leaf</tissue>
    </source>
</reference>
<dbReference type="InterPro" id="IPR002902">
    <property type="entry name" value="GNK2"/>
</dbReference>
<feature type="region of interest" description="Disordered" evidence="13">
    <location>
        <begin position="512"/>
        <end position="569"/>
    </location>
</feature>
<dbReference type="PANTHER" id="PTHR27002">
    <property type="entry name" value="RECEPTOR-LIKE SERINE/THREONINE-PROTEIN KINASE SD1-8"/>
    <property type="match status" value="1"/>
</dbReference>
<dbReference type="EMBL" id="RWGY01001067">
    <property type="protein sequence ID" value="TVT97129.1"/>
    <property type="molecule type" value="Genomic_DNA"/>
</dbReference>
<evidence type="ECO:0000256" key="10">
    <source>
        <dbReference type="ARBA" id="ARBA00022989"/>
    </source>
</evidence>
<dbReference type="InterPro" id="IPR011009">
    <property type="entry name" value="Kinase-like_dom_sf"/>
</dbReference>
<keyword evidence="7 12" id="KW-0547">Nucleotide-binding</keyword>
<evidence type="ECO:0000256" key="2">
    <source>
        <dbReference type="ARBA" id="ARBA00022527"/>
    </source>
</evidence>
<feature type="binding site" evidence="12">
    <location>
        <position position="388"/>
    </location>
    <ligand>
        <name>ATP</name>
        <dbReference type="ChEBI" id="CHEBI:30616"/>
    </ligand>
</feature>
<evidence type="ECO:0000256" key="3">
    <source>
        <dbReference type="ARBA" id="ARBA00022679"/>
    </source>
</evidence>
<comment type="subcellular location">
    <subcellularLocation>
        <location evidence="1">Membrane</location>
        <topology evidence="1">Single-pass membrane protein</topology>
    </subcellularLocation>
</comment>
<gene>
    <name evidence="18" type="ORF">EJB05_57640</name>
</gene>
<keyword evidence="9 12" id="KW-0067">ATP-binding</keyword>
<feature type="transmembrane region" description="Helical" evidence="14">
    <location>
        <begin position="300"/>
        <end position="324"/>
    </location>
</feature>
<keyword evidence="19" id="KW-1185">Reference proteome</keyword>
<evidence type="ECO:0000256" key="15">
    <source>
        <dbReference type="SAM" id="SignalP"/>
    </source>
</evidence>
<dbReference type="GO" id="GO:0005886">
    <property type="term" value="C:plasma membrane"/>
    <property type="evidence" value="ECO:0007669"/>
    <property type="project" value="TreeGrafter"/>
</dbReference>
<evidence type="ECO:0000313" key="19">
    <source>
        <dbReference type="Proteomes" id="UP000324897"/>
    </source>
</evidence>
<dbReference type="FunFam" id="3.30.200.20:FF:000466">
    <property type="entry name" value="Putative LRR receptor-like serine/threonine-protein kinase"/>
    <property type="match status" value="1"/>
</dbReference>
<dbReference type="FunFam" id="3.30.430.20:FF:000007">
    <property type="entry name" value="Cysteine-rich receptor-like protein kinase 11"/>
    <property type="match status" value="1"/>
</dbReference>
<keyword evidence="3" id="KW-0808">Transferase</keyword>
<feature type="compositionally biased region" description="Low complexity" evidence="13">
    <location>
        <begin position="524"/>
        <end position="543"/>
    </location>
</feature>
<feature type="chain" id="PRO_5023840731" description="Gnk2-homologous domain-containing protein" evidence="15">
    <location>
        <begin position="32"/>
        <end position="569"/>
    </location>
</feature>
<evidence type="ECO:0000256" key="9">
    <source>
        <dbReference type="ARBA" id="ARBA00022840"/>
    </source>
</evidence>
<evidence type="ECO:0000259" key="17">
    <source>
        <dbReference type="PROSITE" id="PS51473"/>
    </source>
</evidence>
<dbReference type="InterPro" id="IPR001245">
    <property type="entry name" value="Ser-Thr/Tyr_kinase_cat_dom"/>
</dbReference>
<evidence type="ECO:0000256" key="13">
    <source>
        <dbReference type="SAM" id="MobiDB-lite"/>
    </source>
</evidence>
<dbReference type="SUPFAM" id="SSF56112">
    <property type="entry name" value="Protein kinase-like (PK-like)"/>
    <property type="match status" value="1"/>
</dbReference>
<dbReference type="PROSITE" id="PS00107">
    <property type="entry name" value="PROTEIN_KINASE_ATP"/>
    <property type="match status" value="1"/>
</dbReference>
<dbReference type="Gramene" id="TVT97129">
    <property type="protein sequence ID" value="TVT97129"/>
    <property type="gene ID" value="EJB05_57640"/>
</dbReference>
<dbReference type="InterPro" id="IPR038408">
    <property type="entry name" value="GNK2_sf"/>
</dbReference>
<keyword evidence="5 15" id="KW-0732">Signal</keyword>
<feature type="compositionally biased region" description="Polar residues" evidence="13">
    <location>
        <begin position="554"/>
        <end position="569"/>
    </location>
</feature>
<evidence type="ECO:0000256" key="6">
    <source>
        <dbReference type="ARBA" id="ARBA00022737"/>
    </source>
</evidence>
<feature type="domain" description="Gnk2-homologous" evidence="17">
    <location>
        <begin position="154"/>
        <end position="269"/>
    </location>
</feature>
<dbReference type="Gene3D" id="3.30.200.20">
    <property type="entry name" value="Phosphorylase Kinase, domain 1"/>
    <property type="match status" value="1"/>
</dbReference>
<dbReference type="Gene3D" id="3.30.430.20">
    <property type="entry name" value="Gnk2 domain, C-X8-C-X2-C motif"/>
    <property type="match status" value="2"/>
</dbReference>
<keyword evidence="6" id="KW-0677">Repeat</keyword>
<dbReference type="AlphaFoldDB" id="A0A5J9SDF4"/>
<dbReference type="PROSITE" id="PS51473">
    <property type="entry name" value="GNK2"/>
    <property type="match status" value="2"/>
</dbReference>
<evidence type="ECO:0000256" key="5">
    <source>
        <dbReference type="ARBA" id="ARBA00022729"/>
    </source>
</evidence>
<name>A0A5J9SDF4_9POAL</name>
<dbReference type="PANTHER" id="PTHR27002:SF372">
    <property type="entry name" value="OS04G0197200 PROTEIN"/>
    <property type="match status" value="1"/>
</dbReference>
<evidence type="ECO:0000256" key="8">
    <source>
        <dbReference type="ARBA" id="ARBA00022777"/>
    </source>
</evidence>
<dbReference type="OrthoDB" id="667626at2759"/>
<comment type="caution">
    <text evidence="18">The sequence shown here is derived from an EMBL/GenBank/DDBJ whole genome shotgun (WGS) entry which is preliminary data.</text>
</comment>
<dbReference type="GO" id="GO:0005524">
    <property type="term" value="F:ATP binding"/>
    <property type="evidence" value="ECO:0007669"/>
    <property type="project" value="UniProtKB-UniRule"/>
</dbReference>
<keyword evidence="4 14" id="KW-0812">Transmembrane</keyword>
<sequence>MPTPSMRCCSMRLAFAVLAVILSSGTRLALGQSIIPKYLDCPSPPPSPAPSPPPSNTTAATKFHDNVLRLLDALPSSTATTGFASLSRGDGGDRAFVRSLCRGDVPAGDCKTCVTNAAAELNRNCSGGGRQAGIWYENCFLSYSDTNASAGYEQTYRQELYNRFNASDTDAFMRTYYALMNRLSTRAVAGEPESPATAPMFATGQAVYDTNAPNGTMYGLVQCARDRTAAECKQCLQTSVAQLPHCCYGHQGGVVLGYNCYLRVEIYTYYDLALDVEPPPPAAAPLPLNEEGHGKKKPDMILAVALPVGTALFIVGILVTIFMYKRKVTQQDDSSNEEDIGFVDLEQINLRLLREATENFSQENKLGMGGFGEVFKGTLQTGEQIAVKRLSKHSSQGFHELKNELVLAAKLKHKNLAPLKGVCVQQEKLLVYEYMPNGSLDTFLFVCGLVDVWKKWRTGLAVDVVDASLTGQYPESEVLNCLEVGLLCVQENPADRPDASAVVLLLGSPNSMPDEARREPSRPAFFFGAGESGSGDAAEGGSSRDALIGDGRSAPSSENVMTISDFQPR</sequence>
<feature type="signal peptide" evidence="15">
    <location>
        <begin position="1"/>
        <end position="31"/>
    </location>
</feature>
<feature type="non-terminal residue" evidence="18">
    <location>
        <position position="1"/>
    </location>
</feature>
<evidence type="ECO:0008006" key="20">
    <source>
        <dbReference type="Google" id="ProtNLM"/>
    </source>
</evidence>
<evidence type="ECO:0000256" key="12">
    <source>
        <dbReference type="PROSITE-ProRule" id="PRU10141"/>
    </source>
</evidence>
<keyword evidence="10 14" id="KW-1133">Transmembrane helix</keyword>
<evidence type="ECO:0000256" key="4">
    <source>
        <dbReference type="ARBA" id="ARBA00022692"/>
    </source>
</evidence>
<evidence type="ECO:0000313" key="18">
    <source>
        <dbReference type="EMBL" id="TVT97129.1"/>
    </source>
</evidence>
<dbReference type="Gene3D" id="1.10.510.10">
    <property type="entry name" value="Transferase(Phosphotransferase) domain 1"/>
    <property type="match status" value="1"/>
</dbReference>
<dbReference type="InterPro" id="IPR017441">
    <property type="entry name" value="Protein_kinase_ATP_BS"/>
</dbReference>
<feature type="domain" description="Protein kinase" evidence="16">
    <location>
        <begin position="360"/>
        <end position="569"/>
    </location>
</feature>
<keyword evidence="8" id="KW-0418">Kinase</keyword>
<keyword evidence="2" id="KW-0723">Serine/threonine-protein kinase</keyword>
<dbReference type="PROSITE" id="PS50011">
    <property type="entry name" value="PROTEIN_KINASE_DOM"/>
    <property type="match status" value="1"/>
</dbReference>
<dbReference type="InterPro" id="IPR000719">
    <property type="entry name" value="Prot_kinase_dom"/>
</dbReference>
<dbReference type="Pfam" id="PF07714">
    <property type="entry name" value="PK_Tyr_Ser-Thr"/>
    <property type="match status" value="1"/>
</dbReference>
<evidence type="ECO:0000256" key="7">
    <source>
        <dbReference type="ARBA" id="ARBA00022741"/>
    </source>
</evidence>
<proteinExistence type="predicted"/>
<dbReference type="Pfam" id="PF01657">
    <property type="entry name" value="Stress-antifung"/>
    <property type="match status" value="2"/>
</dbReference>
<keyword evidence="11 14" id="KW-0472">Membrane</keyword>
<evidence type="ECO:0000256" key="1">
    <source>
        <dbReference type="ARBA" id="ARBA00004167"/>
    </source>
</evidence>
<accession>A0A5J9SDF4</accession>
<dbReference type="CDD" id="cd23509">
    <property type="entry name" value="Gnk2-like"/>
    <property type="match status" value="2"/>
</dbReference>
<evidence type="ECO:0000259" key="16">
    <source>
        <dbReference type="PROSITE" id="PS50011"/>
    </source>
</evidence>
<evidence type="ECO:0000256" key="11">
    <source>
        <dbReference type="ARBA" id="ARBA00023136"/>
    </source>
</evidence>